<proteinExistence type="predicted"/>
<evidence type="ECO:0000313" key="1">
    <source>
        <dbReference type="EMBL" id="KAK7353556.1"/>
    </source>
</evidence>
<organism evidence="1 2">
    <name type="scientific">Phaseolus coccineus</name>
    <name type="common">Scarlet runner bean</name>
    <name type="synonym">Phaseolus multiflorus</name>
    <dbReference type="NCBI Taxonomy" id="3886"/>
    <lineage>
        <taxon>Eukaryota</taxon>
        <taxon>Viridiplantae</taxon>
        <taxon>Streptophyta</taxon>
        <taxon>Embryophyta</taxon>
        <taxon>Tracheophyta</taxon>
        <taxon>Spermatophyta</taxon>
        <taxon>Magnoliopsida</taxon>
        <taxon>eudicotyledons</taxon>
        <taxon>Gunneridae</taxon>
        <taxon>Pentapetalae</taxon>
        <taxon>rosids</taxon>
        <taxon>fabids</taxon>
        <taxon>Fabales</taxon>
        <taxon>Fabaceae</taxon>
        <taxon>Papilionoideae</taxon>
        <taxon>50 kb inversion clade</taxon>
        <taxon>NPAAA clade</taxon>
        <taxon>indigoferoid/millettioid clade</taxon>
        <taxon>Phaseoleae</taxon>
        <taxon>Phaseolus</taxon>
    </lineage>
</organism>
<dbReference type="AlphaFoldDB" id="A0AAN9QZW7"/>
<dbReference type="EMBL" id="JAYMYR010000007">
    <property type="protein sequence ID" value="KAK7353556.1"/>
    <property type="molecule type" value="Genomic_DNA"/>
</dbReference>
<keyword evidence="2" id="KW-1185">Reference proteome</keyword>
<sequence length="82" mass="9167">MNKLCWLGFSSPPPPPAITSVELILSPEDLIYRKRHCLVEAEVIQCRILALFDYHVSLSLGDSGDTKNLRVLDNGITQRIMG</sequence>
<evidence type="ECO:0000313" key="2">
    <source>
        <dbReference type="Proteomes" id="UP001374584"/>
    </source>
</evidence>
<gene>
    <name evidence="1" type="ORF">VNO80_19006</name>
</gene>
<name>A0AAN9QZW7_PHACN</name>
<protein>
    <submittedName>
        <fullName evidence="1">Uncharacterized protein</fullName>
    </submittedName>
</protein>
<comment type="caution">
    <text evidence="1">The sequence shown here is derived from an EMBL/GenBank/DDBJ whole genome shotgun (WGS) entry which is preliminary data.</text>
</comment>
<accession>A0AAN9QZW7</accession>
<reference evidence="1 2" key="1">
    <citation type="submission" date="2024-01" db="EMBL/GenBank/DDBJ databases">
        <title>The genomes of 5 underutilized Papilionoideae crops provide insights into root nodulation and disease resistanc.</title>
        <authorList>
            <person name="Jiang F."/>
        </authorList>
    </citation>
    <scope>NUCLEOTIDE SEQUENCE [LARGE SCALE GENOMIC DNA]</scope>
    <source>
        <strain evidence="1">JINMINGXINNONG_FW02</strain>
        <tissue evidence="1">Leaves</tissue>
    </source>
</reference>
<dbReference type="Proteomes" id="UP001374584">
    <property type="component" value="Unassembled WGS sequence"/>
</dbReference>